<reference evidence="1" key="1">
    <citation type="submission" date="2015-10" db="EMBL/GenBank/DDBJ databases">
        <authorList>
            <person name="Gilbert D.G."/>
        </authorList>
    </citation>
    <scope>NUCLEOTIDE SEQUENCE</scope>
</reference>
<dbReference type="AlphaFoldDB" id="A0A161KGC3"/>
<dbReference type="EMBL" id="FAXC01000062">
    <property type="protein sequence ID" value="CUV08421.1"/>
    <property type="molecule type" value="Genomic_DNA"/>
</dbReference>
<accession>A0A161KGC3</accession>
<sequence length="66" mass="7279">MITAITEFTKVGGKGLTANCGPAVILARGNTDHGYNNEKVMVALHEEINLLTAKIIFKDRIFNYKN</sequence>
<evidence type="ECO:0000313" key="1">
    <source>
        <dbReference type="EMBL" id="CUV08421.1"/>
    </source>
</evidence>
<gene>
    <name evidence="1" type="ORF">MGWOODY_Mmi563</name>
</gene>
<name>A0A161KGC3_9ZZZZ</name>
<organism evidence="1">
    <name type="scientific">hydrothermal vent metagenome</name>
    <dbReference type="NCBI Taxonomy" id="652676"/>
    <lineage>
        <taxon>unclassified sequences</taxon>
        <taxon>metagenomes</taxon>
        <taxon>ecological metagenomes</taxon>
    </lineage>
</organism>
<proteinExistence type="predicted"/>
<protein>
    <submittedName>
        <fullName evidence="1">Uncharacterized protein</fullName>
    </submittedName>
</protein>